<proteinExistence type="predicted"/>
<dbReference type="Proteomes" id="UP000591844">
    <property type="component" value="Unassembled WGS sequence"/>
</dbReference>
<sequence length="134" mass="15789">MFQFIFNIALNLILCDKFVSCQDSVFDENHWWRRLLIAALNQVLNTSGFHHDIRSMQYMKKLVILGFQEVIPSNRFAKLLSQPWTASLYPLFCRYAWIAREQRMLNLLILILFIIFSTLIVASETLNTEKNCPD</sequence>
<name>A0A7X5TJ87_9GAMM</name>
<evidence type="ECO:0000256" key="1">
    <source>
        <dbReference type="SAM" id="Phobius"/>
    </source>
</evidence>
<keyword evidence="1" id="KW-0472">Membrane</keyword>
<reference evidence="2 3" key="1">
    <citation type="submission" date="2018-02" db="EMBL/GenBank/DDBJ databases">
        <authorList>
            <person name="Machado R.A."/>
        </authorList>
    </citation>
    <scope>NUCLEOTIDE SEQUENCE [LARGE SCALE GENOMIC DNA]</scope>
    <source>
        <strain evidence="2 3">DSM 19724</strain>
    </source>
</reference>
<protein>
    <submittedName>
        <fullName evidence="2">Uncharacterized protein</fullName>
    </submittedName>
</protein>
<evidence type="ECO:0000313" key="2">
    <source>
        <dbReference type="EMBL" id="NHB93692.1"/>
    </source>
</evidence>
<evidence type="ECO:0000313" key="3">
    <source>
        <dbReference type="Proteomes" id="UP000591844"/>
    </source>
</evidence>
<gene>
    <name evidence="2" type="ORF">C5469_16710</name>
</gene>
<accession>A0A7X5TJ87</accession>
<dbReference type="AlphaFoldDB" id="A0A7X5TJ87"/>
<keyword evidence="3" id="KW-1185">Reference proteome</keyword>
<comment type="caution">
    <text evidence="2">The sequence shown here is derived from an EMBL/GenBank/DDBJ whole genome shotgun (WGS) entry which is preliminary data.</text>
</comment>
<keyword evidence="1" id="KW-1133">Transmembrane helix</keyword>
<keyword evidence="1" id="KW-0812">Transmembrane</keyword>
<dbReference type="EMBL" id="PUJW01000018">
    <property type="protein sequence ID" value="NHB93692.1"/>
    <property type="molecule type" value="Genomic_DNA"/>
</dbReference>
<feature type="transmembrane region" description="Helical" evidence="1">
    <location>
        <begin position="104"/>
        <end position="122"/>
    </location>
</feature>
<organism evidence="2 3">
    <name type="scientific">Photorhabdus cinerea</name>
    <dbReference type="NCBI Taxonomy" id="471575"/>
    <lineage>
        <taxon>Bacteria</taxon>
        <taxon>Pseudomonadati</taxon>
        <taxon>Pseudomonadota</taxon>
        <taxon>Gammaproteobacteria</taxon>
        <taxon>Enterobacterales</taxon>
        <taxon>Morganellaceae</taxon>
        <taxon>Photorhabdus</taxon>
    </lineage>
</organism>